<dbReference type="OrthoDB" id="9794834at2"/>
<dbReference type="PANTHER" id="PTHR43236:SF2">
    <property type="entry name" value="BLL0069 PROTEIN"/>
    <property type="match status" value="1"/>
</dbReference>
<dbReference type="RefSeq" id="WP_132569395.1">
    <property type="nucleotide sequence ID" value="NZ_CBCSGL010000010.1"/>
</dbReference>
<dbReference type="InterPro" id="IPR052345">
    <property type="entry name" value="Rad_response_metalloprotease"/>
</dbReference>
<dbReference type="Pfam" id="PF06114">
    <property type="entry name" value="Peptidase_M78"/>
    <property type="match status" value="1"/>
</dbReference>
<proteinExistence type="predicted"/>
<comment type="caution">
    <text evidence="2">The sequence shown here is derived from an EMBL/GenBank/DDBJ whole genome shotgun (WGS) entry which is preliminary data.</text>
</comment>
<accession>A0A4R3VJK3</accession>
<evidence type="ECO:0000313" key="3">
    <source>
        <dbReference type="Proteomes" id="UP000295110"/>
    </source>
</evidence>
<sequence>MTPGEHAEAVIESLGISSVEELDVEAIAFDAGVEVVYEQLSGCEATLVGVGDRAIATINPSSYRGRERFSVAHELGHWTLHRGRSFRCRVDAVEDNFSSSTALEKEADTFASHLLMPASLFHEALRGVDRPNFKQLSDVAQRFETSLTATALRLVGVDTLPVIIACYSKAGLRWQAAAKHVPRRWYLKDTVDEDSFAYDLLYEGKECRILGKQSADAWFTNSDADRYEVFEQCVRLRGDEVLVLLYLADSKMLSAGFDPTVGNRKYNEHGSYLAPRGRR</sequence>
<feature type="domain" description="IrrE N-terminal-like" evidence="1">
    <location>
        <begin position="32"/>
        <end position="154"/>
    </location>
</feature>
<evidence type="ECO:0000259" key="1">
    <source>
        <dbReference type="Pfam" id="PF06114"/>
    </source>
</evidence>
<dbReference type="Proteomes" id="UP000295110">
    <property type="component" value="Unassembled WGS sequence"/>
</dbReference>
<evidence type="ECO:0000313" key="2">
    <source>
        <dbReference type="EMBL" id="TCV04601.1"/>
    </source>
</evidence>
<dbReference type="Gene3D" id="1.10.10.2910">
    <property type="match status" value="1"/>
</dbReference>
<name>A0A4R3VJK3_ROSSA</name>
<organism evidence="2 3">
    <name type="scientific">Roseateles saccharophilus</name>
    <name type="common">Pseudomonas saccharophila</name>
    <dbReference type="NCBI Taxonomy" id="304"/>
    <lineage>
        <taxon>Bacteria</taxon>
        <taxon>Pseudomonadati</taxon>
        <taxon>Pseudomonadota</taxon>
        <taxon>Betaproteobacteria</taxon>
        <taxon>Burkholderiales</taxon>
        <taxon>Sphaerotilaceae</taxon>
        <taxon>Roseateles</taxon>
    </lineage>
</organism>
<dbReference type="AlphaFoldDB" id="A0A4R3VJK3"/>
<dbReference type="InterPro" id="IPR010359">
    <property type="entry name" value="IrrE_HExxH"/>
</dbReference>
<dbReference type="EMBL" id="SMBU01000001">
    <property type="protein sequence ID" value="TCV04601.1"/>
    <property type="molecule type" value="Genomic_DNA"/>
</dbReference>
<protein>
    <submittedName>
        <fullName evidence="2">Uncharacterized protein DUF955</fullName>
    </submittedName>
</protein>
<dbReference type="PANTHER" id="PTHR43236">
    <property type="entry name" value="ANTITOXIN HIGA1"/>
    <property type="match status" value="1"/>
</dbReference>
<gene>
    <name evidence="2" type="ORF">EV671_1001357</name>
</gene>
<keyword evidence="3" id="KW-1185">Reference proteome</keyword>
<reference evidence="2 3" key="1">
    <citation type="submission" date="2019-03" db="EMBL/GenBank/DDBJ databases">
        <title>Genomic Encyclopedia of Type Strains, Phase IV (KMG-IV): sequencing the most valuable type-strain genomes for metagenomic binning, comparative biology and taxonomic classification.</title>
        <authorList>
            <person name="Goeker M."/>
        </authorList>
    </citation>
    <scope>NUCLEOTIDE SEQUENCE [LARGE SCALE GENOMIC DNA]</scope>
    <source>
        <strain evidence="2 3">DSM 654</strain>
    </source>
</reference>